<organism evidence="2 3">
    <name type="scientific">Actinopolymorpha rutila</name>
    <dbReference type="NCBI Taxonomy" id="446787"/>
    <lineage>
        <taxon>Bacteria</taxon>
        <taxon>Bacillati</taxon>
        <taxon>Actinomycetota</taxon>
        <taxon>Actinomycetes</taxon>
        <taxon>Propionibacteriales</taxon>
        <taxon>Actinopolymorphaceae</taxon>
        <taxon>Actinopolymorpha</taxon>
    </lineage>
</organism>
<feature type="transmembrane region" description="Helical" evidence="1">
    <location>
        <begin position="99"/>
        <end position="119"/>
    </location>
</feature>
<name>A0A852ZNF3_9ACTN</name>
<protein>
    <submittedName>
        <fullName evidence="2">ABC-2 type transport system permease protein</fullName>
    </submittedName>
</protein>
<keyword evidence="1" id="KW-0812">Transmembrane</keyword>
<sequence>MSVPPESTSSPQSTSYAAPAGVIHDIGYRRYDGPRLGRGYILRSLFVQSLRSTYGLGRTARAKILPFLLGGVMLLPAAIIVAVTVAIKPPEPPVAYTRYFVYTQAVIAIFAAAQAPQLFSRDLRFRTITLYFSRPLVRIDYVVAKYAALVASLFILMAVPLVVMYAGALLGKYPFGAQTKGLLAGLAGVAVLALVLAGIAGVISALTTRRGFGVAAIITVLTVTYGGASFMSAILGDQGHRTAAGYAGLFSPITLVDGVQVVALGATSASPAPPPAGGLGALLYVLVTVLVVGGSFGLLMLRYRKVAAS</sequence>
<keyword evidence="3" id="KW-1185">Reference proteome</keyword>
<proteinExistence type="predicted"/>
<evidence type="ECO:0000313" key="3">
    <source>
        <dbReference type="Proteomes" id="UP000579605"/>
    </source>
</evidence>
<feature type="transmembrane region" description="Helical" evidence="1">
    <location>
        <begin position="281"/>
        <end position="301"/>
    </location>
</feature>
<dbReference type="Proteomes" id="UP000579605">
    <property type="component" value="Unassembled WGS sequence"/>
</dbReference>
<feature type="transmembrane region" description="Helical" evidence="1">
    <location>
        <begin position="212"/>
        <end position="235"/>
    </location>
</feature>
<feature type="transmembrane region" description="Helical" evidence="1">
    <location>
        <begin position="146"/>
        <end position="170"/>
    </location>
</feature>
<keyword evidence="1" id="KW-1133">Transmembrane helix</keyword>
<dbReference type="AlphaFoldDB" id="A0A852ZNF3"/>
<feature type="transmembrane region" description="Helical" evidence="1">
    <location>
        <begin position="182"/>
        <end position="206"/>
    </location>
</feature>
<reference evidence="2 3" key="1">
    <citation type="submission" date="2020-07" db="EMBL/GenBank/DDBJ databases">
        <title>Sequencing the genomes of 1000 actinobacteria strains.</title>
        <authorList>
            <person name="Klenk H.-P."/>
        </authorList>
    </citation>
    <scope>NUCLEOTIDE SEQUENCE [LARGE SCALE GENOMIC DNA]</scope>
    <source>
        <strain evidence="2 3">DSM 18448</strain>
    </source>
</reference>
<feature type="transmembrane region" description="Helical" evidence="1">
    <location>
        <begin position="64"/>
        <end position="87"/>
    </location>
</feature>
<accession>A0A852ZNF3</accession>
<keyword evidence="1" id="KW-0472">Membrane</keyword>
<comment type="caution">
    <text evidence="2">The sequence shown here is derived from an EMBL/GenBank/DDBJ whole genome shotgun (WGS) entry which is preliminary data.</text>
</comment>
<dbReference type="EMBL" id="JACBZH010000001">
    <property type="protein sequence ID" value="NYH90999.1"/>
    <property type="molecule type" value="Genomic_DNA"/>
</dbReference>
<evidence type="ECO:0000256" key="1">
    <source>
        <dbReference type="SAM" id="Phobius"/>
    </source>
</evidence>
<dbReference type="RefSeq" id="WP_202889339.1">
    <property type="nucleotide sequence ID" value="NZ_BAAARR010000020.1"/>
</dbReference>
<evidence type="ECO:0000313" key="2">
    <source>
        <dbReference type="EMBL" id="NYH90999.1"/>
    </source>
</evidence>
<gene>
    <name evidence="2" type="ORF">F4554_003637</name>
</gene>